<evidence type="ECO:0000259" key="6">
    <source>
        <dbReference type="SMART" id="SM00382"/>
    </source>
</evidence>
<feature type="domain" description="AAA+ ATPase" evidence="6">
    <location>
        <begin position="2"/>
        <end position="152"/>
    </location>
</feature>
<dbReference type="NCBIfam" id="NF004018">
    <property type="entry name" value="PRK05480.1"/>
    <property type="match status" value="1"/>
</dbReference>
<comment type="catalytic activity">
    <reaction evidence="5">
        <text>uridine + ATP = UMP + ADP + H(+)</text>
        <dbReference type="Rhea" id="RHEA:16825"/>
        <dbReference type="ChEBI" id="CHEBI:15378"/>
        <dbReference type="ChEBI" id="CHEBI:16704"/>
        <dbReference type="ChEBI" id="CHEBI:30616"/>
        <dbReference type="ChEBI" id="CHEBI:57865"/>
        <dbReference type="ChEBI" id="CHEBI:456216"/>
        <dbReference type="EC" id="2.7.1.48"/>
    </reaction>
</comment>
<dbReference type="Pfam" id="PF00485">
    <property type="entry name" value="PRK"/>
    <property type="match status" value="1"/>
</dbReference>
<dbReference type="SUPFAM" id="SSF52540">
    <property type="entry name" value="P-loop containing nucleoside triphosphate hydrolases"/>
    <property type="match status" value="1"/>
</dbReference>
<dbReference type="InterPro" id="IPR000764">
    <property type="entry name" value="Uridine_kinase-like"/>
</dbReference>
<keyword evidence="2 5" id="KW-0808">Transferase</keyword>
<dbReference type="InterPro" id="IPR006083">
    <property type="entry name" value="PRK/URK"/>
</dbReference>
<dbReference type="Gene3D" id="3.40.50.300">
    <property type="entry name" value="P-loop containing nucleotide triphosphate hydrolases"/>
    <property type="match status" value="1"/>
</dbReference>
<dbReference type="PRINTS" id="PR00988">
    <property type="entry name" value="URIDINKINASE"/>
</dbReference>
<evidence type="ECO:0000256" key="1">
    <source>
        <dbReference type="ARBA" id="ARBA00004690"/>
    </source>
</evidence>
<dbReference type="InterPro" id="IPR003593">
    <property type="entry name" value="AAA+_ATPase"/>
</dbReference>
<proteinExistence type="inferred from homology"/>
<dbReference type="EC" id="2.7.1.48" evidence="5"/>
<dbReference type="NCBIfam" id="TIGR00235">
    <property type="entry name" value="udk"/>
    <property type="match status" value="1"/>
</dbReference>
<gene>
    <name evidence="7" type="ORF">SAMN02745121_04466</name>
</gene>
<dbReference type="EMBL" id="FOMX01000014">
    <property type="protein sequence ID" value="SFE49101.1"/>
    <property type="molecule type" value="Genomic_DNA"/>
</dbReference>
<protein>
    <recommendedName>
        <fullName evidence="5">Uridine kinase</fullName>
        <ecNumber evidence="5">2.7.1.48</ecNumber>
    </recommendedName>
</protein>
<name>A0A1I2AYS6_9BACT</name>
<dbReference type="GO" id="GO:0044211">
    <property type="term" value="P:CTP salvage"/>
    <property type="evidence" value="ECO:0007669"/>
    <property type="project" value="UniProtKB-UniPathway"/>
</dbReference>
<dbReference type="PANTHER" id="PTHR10285">
    <property type="entry name" value="URIDINE KINASE"/>
    <property type="match status" value="1"/>
</dbReference>
<dbReference type="UniPathway" id="UPA00574">
    <property type="reaction ID" value="UER00637"/>
</dbReference>
<evidence type="ECO:0000313" key="7">
    <source>
        <dbReference type="EMBL" id="SFE49101.1"/>
    </source>
</evidence>
<evidence type="ECO:0000256" key="4">
    <source>
        <dbReference type="ARBA" id="ARBA00022777"/>
    </source>
</evidence>
<dbReference type="GO" id="GO:0005737">
    <property type="term" value="C:cytoplasm"/>
    <property type="evidence" value="ECO:0007669"/>
    <property type="project" value="UniProtKB-SubCell"/>
</dbReference>
<evidence type="ECO:0000313" key="8">
    <source>
        <dbReference type="Proteomes" id="UP000199400"/>
    </source>
</evidence>
<keyword evidence="5" id="KW-0067">ATP-binding</keyword>
<sequence>MSSMIIGIAGGSGSGKTTVARKIADSLPPEGVTIIEHDAYYRDRADLTYEERCHINFDHPESLETELLVEHIVALKAGRRVAVPAYDFKTHRRLPEPRWVESTPVVIVEGIMVLVDQRLRSELDIKLFVDTDPDIRIFRRIRRDIEQRGRTFEAVREQYYRHVRPMHLQFVEPSKRRADLIIPEGGDNRVALDLVVSKLRSVIEQSRRDAR</sequence>
<comment type="similarity">
    <text evidence="5">Belongs to the uridine kinase family.</text>
</comment>
<comment type="pathway">
    <text evidence="5">Pyrimidine metabolism; CTP biosynthesis via salvage pathway; CTP from cytidine: step 1/3.</text>
</comment>
<organism evidence="7 8">
    <name type="scientific">Nannocystis exedens</name>
    <dbReference type="NCBI Taxonomy" id="54"/>
    <lineage>
        <taxon>Bacteria</taxon>
        <taxon>Pseudomonadati</taxon>
        <taxon>Myxococcota</taxon>
        <taxon>Polyangia</taxon>
        <taxon>Nannocystales</taxon>
        <taxon>Nannocystaceae</taxon>
        <taxon>Nannocystis</taxon>
    </lineage>
</organism>
<dbReference type="AlphaFoldDB" id="A0A1I2AYS6"/>
<evidence type="ECO:0000256" key="3">
    <source>
        <dbReference type="ARBA" id="ARBA00022741"/>
    </source>
</evidence>
<keyword evidence="8" id="KW-1185">Reference proteome</keyword>
<dbReference type="CDD" id="cd02023">
    <property type="entry name" value="UMPK"/>
    <property type="match status" value="1"/>
</dbReference>
<dbReference type="GO" id="GO:0005524">
    <property type="term" value="F:ATP binding"/>
    <property type="evidence" value="ECO:0007669"/>
    <property type="project" value="UniProtKB-KW"/>
</dbReference>
<comment type="pathway">
    <text evidence="1 5">Pyrimidine metabolism; UMP biosynthesis via salvage pathway; UMP from uridine: step 1/1.</text>
</comment>
<dbReference type="Proteomes" id="UP000199400">
    <property type="component" value="Unassembled WGS sequence"/>
</dbReference>
<dbReference type="InterPro" id="IPR027417">
    <property type="entry name" value="P-loop_NTPase"/>
</dbReference>
<reference evidence="8" key="1">
    <citation type="submission" date="2016-10" db="EMBL/GenBank/DDBJ databases">
        <authorList>
            <person name="Varghese N."/>
            <person name="Submissions S."/>
        </authorList>
    </citation>
    <scope>NUCLEOTIDE SEQUENCE [LARGE SCALE GENOMIC DNA]</scope>
    <source>
        <strain evidence="8">ATCC 25963</strain>
    </source>
</reference>
<keyword evidence="4 5" id="KW-0418">Kinase</keyword>
<comment type="catalytic activity">
    <reaction evidence="5">
        <text>cytidine + ATP = CMP + ADP + H(+)</text>
        <dbReference type="Rhea" id="RHEA:24674"/>
        <dbReference type="ChEBI" id="CHEBI:15378"/>
        <dbReference type="ChEBI" id="CHEBI:17562"/>
        <dbReference type="ChEBI" id="CHEBI:30616"/>
        <dbReference type="ChEBI" id="CHEBI:60377"/>
        <dbReference type="ChEBI" id="CHEBI:456216"/>
        <dbReference type="EC" id="2.7.1.48"/>
    </reaction>
</comment>
<dbReference type="STRING" id="54.SAMN02745121_04466"/>
<evidence type="ECO:0000256" key="2">
    <source>
        <dbReference type="ARBA" id="ARBA00022679"/>
    </source>
</evidence>
<dbReference type="SMART" id="SM00382">
    <property type="entry name" value="AAA"/>
    <property type="match status" value="1"/>
</dbReference>
<keyword evidence="3 5" id="KW-0547">Nucleotide-binding</keyword>
<comment type="subcellular location">
    <subcellularLocation>
        <location evidence="5">Cytoplasm</location>
    </subcellularLocation>
</comment>
<dbReference type="GO" id="GO:0043771">
    <property type="term" value="F:cytidine kinase activity"/>
    <property type="evidence" value="ECO:0007669"/>
    <property type="project" value="RHEA"/>
</dbReference>
<dbReference type="GO" id="GO:0044206">
    <property type="term" value="P:UMP salvage"/>
    <property type="evidence" value="ECO:0007669"/>
    <property type="project" value="UniProtKB-UniPathway"/>
</dbReference>
<accession>A0A1I2AYS6</accession>
<dbReference type="RefSeq" id="WP_211302535.1">
    <property type="nucleotide sequence ID" value="NZ_FOMX01000014.1"/>
</dbReference>
<keyword evidence="5" id="KW-0963">Cytoplasm</keyword>
<dbReference type="GO" id="GO:0004849">
    <property type="term" value="F:uridine kinase activity"/>
    <property type="evidence" value="ECO:0007669"/>
    <property type="project" value="UniProtKB-EC"/>
</dbReference>
<dbReference type="UniPathway" id="UPA00579">
    <property type="reaction ID" value="UER00640"/>
</dbReference>
<evidence type="ECO:0000256" key="5">
    <source>
        <dbReference type="RuleBase" id="RU003825"/>
    </source>
</evidence>